<dbReference type="PANTHER" id="PTHR34724:SF2">
    <property type="entry name" value="OS12G0596101 PROTEIN"/>
    <property type="match status" value="1"/>
</dbReference>
<organism evidence="1 2">
    <name type="scientific">Psophocarpus tetragonolobus</name>
    <name type="common">Winged bean</name>
    <name type="synonym">Dolichos tetragonolobus</name>
    <dbReference type="NCBI Taxonomy" id="3891"/>
    <lineage>
        <taxon>Eukaryota</taxon>
        <taxon>Viridiplantae</taxon>
        <taxon>Streptophyta</taxon>
        <taxon>Embryophyta</taxon>
        <taxon>Tracheophyta</taxon>
        <taxon>Spermatophyta</taxon>
        <taxon>Magnoliopsida</taxon>
        <taxon>eudicotyledons</taxon>
        <taxon>Gunneridae</taxon>
        <taxon>Pentapetalae</taxon>
        <taxon>rosids</taxon>
        <taxon>fabids</taxon>
        <taxon>Fabales</taxon>
        <taxon>Fabaceae</taxon>
        <taxon>Papilionoideae</taxon>
        <taxon>50 kb inversion clade</taxon>
        <taxon>NPAAA clade</taxon>
        <taxon>indigoferoid/millettioid clade</taxon>
        <taxon>Phaseoleae</taxon>
        <taxon>Psophocarpus</taxon>
    </lineage>
</organism>
<sequence>MCYRVLCRGCGKYSWGGCGKHLATVYKSIGEGNHCMCRSWPGVVIPQPTEQPTQSTTPPQGITMLFDCWRYAGKVIKGMFGYALKREERVTLKQAS</sequence>
<keyword evidence="2" id="KW-1185">Reference proteome</keyword>
<name>A0AAN9S008_PSOTE</name>
<dbReference type="PANTHER" id="PTHR34724">
    <property type="entry name" value="OS12G0596101 PROTEIN"/>
    <property type="match status" value="1"/>
</dbReference>
<accession>A0AAN9S008</accession>
<dbReference type="EMBL" id="JAYMYS010000007">
    <property type="protein sequence ID" value="KAK7386492.1"/>
    <property type="molecule type" value="Genomic_DNA"/>
</dbReference>
<gene>
    <name evidence="1" type="ORF">VNO78_26762</name>
</gene>
<dbReference type="AlphaFoldDB" id="A0AAN9S008"/>
<reference evidence="1 2" key="1">
    <citation type="submission" date="2024-01" db="EMBL/GenBank/DDBJ databases">
        <title>The genomes of 5 underutilized Papilionoideae crops provide insights into root nodulation and disease resistanc.</title>
        <authorList>
            <person name="Jiang F."/>
        </authorList>
    </citation>
    <scope>NUCLEOTIDE SEQUENCE [LARGE SCALE GENOMIC DNA]</scope>
    <source>
        <strain evidence="1">DUOXIRENSHENG_FW03</strain>
        <tissue evidence="1">Leaves</tissue>
    </source>
</reference>
<comment type="caution">
    <text evidence="1">The sequence shown here is derived from an EMBL/GenBank/DDBJ whole genome shotgun (WGS) entry which is preliminary data.</text>
</comment>
<proteinExistence type="predicted"/>
<protein>
    <submittedName>
        <fullName evidence="1">Uncharacterized protein</fullName>
    </submittedName>
</protein>
<evidence type="ECO:0000313" key="1">
    <source>
        <dbReference type="EMBL" id="KAK7386492.1"/>
    </source>
</evidence>
<evidence type="ECO:0000313" key="2">
    <source>
        <dbReference type="Proteomes" id="UP001386955"/>
    </source>
</evidence>
<dbReference type="Proteomes" id="UP001386955">
    <property type="component" value="Unassembled WGS sequence"/>
</dbReference>